<dbReference type="PANTHER" id="PTHR37540">
    <property type="entry name" value="TRANSCRIPTION FACTOR (ACR-2), PUTATIVE-RELATED-RELATED"/>
    <property type="match status" value="1"/>
</dbReference>
<evidence type="ECO:0008006" key="4">
    <source>
        <dbReference type="Google" id="ProtNLM"/>
    </source>
</evidence>
<dbReference type="OrthoDB" id="4159781at2759"/>
<dbReference type="VEuPathDB" id="FungiDB:G647_00659"/>
<comment type="caution">
    <text evidence="2">The sequence shown here is derived from an EMBL/GenBank/DDBJ whole genome shotgun (WGS) entry which is preliminary data.</text>
</comment>
<dbReference type="VEuPathDB" id="FungiDB:CLCR_09974"/>
<evidence type="ECO:0000313" key="2">
    <source>
        <dbReference type="EMBL" id="OCT53722.1"/>
    </source>
</evidence>
<dbReference type="eggNOG" id="ENOG502RVAK">
    <property type="taxonomic scope" value="Eukaryota"/>
</dbReference>
<organism evidence="2 3">
    <name type="scientific">Cladophialophora carrionii</name>
    <dbReference type="NCBI Taxonomy" id="86049"/>
    <lineage>
        <taxon>Eukaryota</taxon>
        <taxon>Fungi</taxon>
        <taxon>Dikarya</taxon>
        <taxon>Ascomycota</taxon>
        <taxon>Pezizomycotina</taxon>
        <taxon>Eurotiomycetes</taxon>
        <taxon>Chaetothyriomycetidae</taxon>
        <taxon>Chaetothyriales</taxon>
        <taxon>Herpotrichiellaceae</taxon>
        <taxon>Cladophialophora</taxon>
    </lineage>
</organism>
<evidence type="ECO:0000313" key="3">
    <source>
        <dbReference type="Proteomes" id="UP000094526"/>
    </source>
</evidence>
<name>A0A1C1CYZ5_9EURO</name>
<evidence type="ECO:0000256" key="1">
    <source>
        <dbReference type="SAM" id="MobiDB-lite"/>
    </source>
</evidence>
<feature type="compositionally biased region" description="Polar residues" evidence="1">
    <location>
        <begin position="476"/>
        <end position="488"/>
    </location>
</feature>
<sequence length="555" mass="61995">MQPTNPHPAELAKDVQPFPVAINPTNPRQRNRLHNQAIRRAKANIGKRREHVLTPPRNHDDDARHSLVPVVQTTEAGLDAQLTSTAIAISPRSTVTSGGLRGDPFCAFPISADTNVLSAVDYFLQHYAPVHINPRKDQLGPADSLPLSRKYFGLALENASMFELMVALSRASFDARQGNAREPTREVLVHYGKGIEALRLRMAKSSACDDDATILSVMALLGIALIYGDFRSFETHLTGLRHLVDMRGGVDSLGWGGFIKNSITGYVTPHTKLHPLRALFERSRTPSNTITDLLKRLESLWAYHENRKLTIATTETHIKLEYPKHPFPPELCVTIAKLPDGFRELALSATLSLQIIALLSNVSEWVSQMQYGRKKNVLPLGEPNGTYLRQTHMCLELVPLRGLDVLERAICAAIATVTTETFNKTKQQNPVHRRMIETLSEMLFRYDLQSLPAECTMWLALVIAGPPRAVDGSVASPASSTGESCNSDESQRPRDVLLDKTIEVSPSARDWKWVKKAVQKFFFNEELLEAWQQTWEVAVLRYAEVAKQRRQLAIA</sequence>
<accession>A0A1C1CYZ5</accession>
<dbReference type="PANTHER" id="PTHR37540:SF5">
    <property type="entry name" value="TRANSCRIPTION FACTOR DOMAIN-CONTAINING PROTEIN"/>
    <property type="match status" value="1"/>
</dbReference>
<proteinExistence type="predicted"/>
<feature type="region of interest" description="Disordered" evidence="1">
    <location>
        <begin position="472"/>
        <end position="492"/>
    </location>
</feature>
<dbReference type="InterPro" id="IPR021858">
    <property type="entry name" value="Fun_TF"/>
</dbReference>
<dbReference type="STRING" id="86049.A0A1C1CYZ5"/>
<keyword evidence="3" id="KW-1185">Reference proteome</keyword>
<dbReference type="Pfam" id="PF11951">
    <property type="entry name" value="Fungal_trans_2"/>
    <property type="match status" value="1"/>
</dbReference>
<dbReference type="EMBL" id="LGRB01000008">
    <property type="protein sequence ID" value="OCT53722.1"/>
    <property type="molecule type" value="Genomic_DNA"/>
</dbReference>
<dbReference type="AlphaFoldDB" id="A0A1C1CYZ5"/>
<protein>
    <recommendedName>
        <fullName evidence="4">Tachykinin family protein</fullName>
    </recommendedName>
</protein>
<reference evidence="3" key="1">
    <citation type="submission" date="2015-07" db="EMBL/GenBank/DDBJ databases">
        <authorList>
            <person name="Teixeira M.M."/>
            <person name="Souza R.C."/>
            <person name="Almeida L.G."/>
            <person name="Vicente V.A."/>
            <person name="de Hoog S."/>
            <person name="Bocca A.L."/>
            <person name="de Almeida S.R."/>
            <person name="Vasconcelos A.T."/>
            <person name="Felipe M.S."/>
        </authorList>
    </citation>
    <scope>NUCLEOTIDE SEQUENCE [LARGE SCALE GENOMIC DNA]</scope>
    <source>
        <strain evidence="3">KSF</strain>
    </source>
</reference>
<gene>
    <name evidence="2" type="ORF">CLCR_09974</name>
</gene>
<dbReference type="Proteomes" id="UP000094526">
    <property type="component" value="Unassembled WGS sequence"/>
</dbReference>